<keyword evidence="9 11" id="KW-1133">Transmembrane helix</keyword>
<evidence type="ECO:0000256" key="4">
    <source>
        <dbReference type="ARBA" id="ARBA00022502"/>
    </source>
</evidence>
<feature type="non-terminal residue" evidence="13">
    <location>
        <position position="1"/>
    </location>
</feature>
<dbReference type="GO" id="GO:0005789">
    <property type="term" value="C:endoplasmic reticulum membrane"/>
    <property type="evidence" value="ECO:0007669"/>
    <property type="project" value="UniProtKB-SubCell"/>
</dbReference>
<comment type="similarity">
    <text evidence="3 11">Belongs to the PIGV family.</text>
</comment>
<organism evidence="13 14">
    <name type="scientific">Malus domestica</name>
    <name type="common">Apple</name>
    <name type="synonym">Pyrus malus</name>
    <dbReference type="NCBI Taxonomy" id="3750"/>
    <lineage>
        <taxon>Eukaryota</taxon>
        <taxon>Viridiplantae</taxon>
        <taxon>Streptophyta</taxon>
        <taxon>Embryophyta</taxon>
        <taxon>Tracheophyta</taxon>
        <taxon>Spermatophyta</taxon>
        <taxon>Magnoliopsida</taxon>
        <taxon>eudicotyledons</taxon>
        <taxon>Gunneridae</taxon>
        <taxon>Pentapetalae</taxon>
        <taxon>rosids</taxon>
        <taxon>fabids</taxon>
        <taxon>Rosales</taxon>
        <taxon>Rosaceae</taxon>
        <taxon>Amygdaloideae</taxon>
        <taxon>Maleae</taxon>
        <taxon>Malus</taxon>
    </lineage>
</organism>
<evidence type="ECO:0000313" key="13">
    <source>
        <dbReference type="EMBL" id="RXH96880.1"/>
    </source>
</evidence>
<keyword evidence="14" id="KW-1185">Reference proteome</keyword>
<keyword evidence="6 11" id="KW-0808">Transferase</keyword>
<evidence type="ECO:0000256" key="1">
    <source>
        <dbReference type="ARBA" id="ARBA00004477"/>
    </source>
</evidence>
<protein>
    <recommendedName>
        <fullName evidence="11">GPI mannosyltransferase 2</fullName>
        <ecNumber evidence="11">2.4.1.-</ecNumber>
    </recommendedName>
</protein>
<dbReference type="PANTHER" id="PTHR12468">
    <property type="entry name" value="GPI MANNOSYLTRANSFERASE 2"/>
    <property type="match status" value="1"/>
</dbReference>
<dbReference type="GO" id="GO:0000009">
    <property type="term" value="F:alpha-1,6-mannosyltransferase activity"/>
    <property type="evidence" value="ECO:0007669"/>
    <property type="project" value="InterPro"/>
</dbReference>
<evidence type="ECO:0000256" key="11">
    <source>
        <dbReference type="RuleBase" id="RU363112"/>
    </source>
</evidence>
<dbReference type="GO" id="GO:0004376">
    <property type="term" value="F:GPI mannosyltransferase activity"/>
    <property type="evidence" value="ECO:0007669"/>
    <property type="project" value="InterPro"/>
</dbReference>
<sequence length="193" mass="22405">HSDEINNPVLTLILLWRTLLSSYDTSASINPDCLSTIPSQKNVLFHSLALAIESSIVWDSVNFVWIVEYGYEYEQTYAFFPLLPLCMSFLSRTAYGYNNLCLGHLPSDVRPWCKARVPLLYNYIQSHYWYVIFNHQCLLLLVSYPSAPPLYWFASYIMKSRGIGKRWGYIVWAYSAAYILLGSLLFSNFYPFT</sequence>
<comment type="caution">
    <text evidence="13">The sequence shown here is derived from an EMBL/GenBank/DDBJ whole genome shotgun (WGS) entry which is preliminary data.</text>
</comment>
<dbReference type="EC" id="2.4.1.-" evidence="11"/>
<dbReference type="GO" id="GO:0006506">
    <property type="term" value="P:GPI anchor biosynthetic process"/>
    <property type="evidence" value="ECO:0007669"/>
    <property type="project" value="UniProtKB-UniPathway"/>
</dbReference>
<evidence type="ECO:0000256" key="3">
    <source>
        <dbReference type="ARBA" id="ARBA00008698"/>
    </source>
</evidence>
<proteinExistence type="inferred from homology"/>
<keyword evidence="8 11" id="KW-0256">Endoplasmic reticulum</keyword>
<evidence type="ECO:0000256" key="2">
    <source>
        <dbReference type="ARBA" id="ARBA00004687"/>
    </source>
</evidence>
<accession>A0A498JMU7</accession>
<keyword evidence="12" id="KW-0732">Signal</keyword>
<dbReference type="InterPro" id="IPR007315">
    <property type="entry name" value="PIG-V/Gpi18"/>
</dbReference>
<gene>
    <name evidence="13" type="ORF">DVH24_009722</name>
</gene>
<evidence type="ECO:0000256" key="12">
    <source>
        <dbReference type="SAM" id="SignalP"/>
    </source>
</evidence>
<evidence type="ECO:0000313" key="14">
    <source>
        <dbReference type="Proteomes" id="UP000290289"/>
    </source>
</evidence>
<comment type="subcellular location">
    <subcellularLocation>
        <location evidence="1 11">Endoplasmic reticulum membrane</location>
        <topology evidence="1 11">Multi-pass membrane protein</topology>
    </subcellularLocation>
</comment>
<dbReference type="AlphaFoldDB" id="A0A498JMU7"/>
<feature type="transmembrane region" description="Helical" evidence="11">
    <location>
        <begin position="167"/>
        <end position="190"/>
    </location>
</feature>
<reference evidence="13 14" key="1">
    <citation type="submission" date="2018-10" db="EMBL/GenBank/DDBJ databases">
        <title>A high-quality apple genome assembly.</title>
        <authorList>
            <person name="Hu J."/>
        </authorList>
    </citation>
    <scope>NUCLEOTIDE SEQUENCE [LARGE SCALE GENOMIC DNA]</scope>
    <source>
        <strain evidence="14">cv. HFTH1</strain>
        <tissue evidence="13">Young leaf</tissue>
    </source>
</reference>
<comment type="caution">
    <text evidence="11">Lacks conserved residue(s) required for the propagation of feature annotation.</text>
</comment>
<feature type="transmembrane region" description="Helical" evidence="11">
    <location>
        <begin position="128"/>
        <end position="147"/>
    </location>
</feature>
<dbReference type="Proteomes" id="UP000290289">
    <property type="component" value="Chromosome 6"/>
</dbReference>
<feature type="signal peptide" evidence="12">
    <location>
        <begin position="1"/>
        <end position="27"/>
    </location>
</feature>
<evidence type="ECO:0000256" key="8">
    <source>
        <dbReference type="ARBA" id="ARBA00022824"/>
    </source>
</evidence>
<keyword evidence="7 11" id="KW-0812">Transmembrane</keyword>
<dbReference type="PANTHER" id="PTHR12468:SF2">
    <property type="entry name" value="GPI MANNOSYLTRANSFERASE 2"/>
    <property type="match status" value="1"/>
</dbReference>
<dbReference type="GO" id="GO:0031501">
    <property type="term" value="C:mannosyltransferase complex"/>
    <property type="evidence" value="ECO:0007669"/>
    <property type="project" value="TreeGrafter"/>
</dbReference>
<evidence type="ECO:0000256" key="5">
    <source>
        <dbReference type="ARBA" id="ARBA00022676"/>
    </source>
</evidence>
<dbReference type="UniPathway" id="UPA00196"/>
<keyword evidence="5 11" id="KW-0328">Glycosyltransferase</keyword>
<evidence type="ECO:0000256" key="10">
    <source>
        <dbReference type="ARBA" id="ARBA00023136"/>
    </source>
</evidence>
<comment type="pathway">
    <text evidence="2 11">Glycolipid biosynthesis; glycosylphosphatidylinositol-anchor biosynthesis.</text>
</comment>
<dbReference type="Pfam" id="PF04188">
    <property type="entry name" value="Mannosyl_trans2"/>
    <property type="match status" value="2"/>
</dbReference>
<evidence type="ECO:0000256" key="6">
    <source>
        <dbReference type="ARBA" id="ARBA00022679"/>
    </source>
</evidence>
<name>A0A498JMU7_MALDO</name>
<comment type="function">
    <text evidence="11">Mannosyltransferase involved in glycosylphosphatidylinositol-anchor biosynthesis.</text>
</comment>
<evidence type="ECO:0000256" key="7">
    <source>
        <dbReference type="ARBA" id="ARBA00022692"/>
    </source>
</evidence>
<dbReference type="STRING" id="3750.A0A498JMU7"/>
<feature type="chain" id="PRO_5019763210" description="GPI mannosyltransferase 2" evidence="12">
    <location>
        <begin position="28"/>
        <end position="193"/>
    </location>
</feature>
<evidence type="ECO:0000256" key="9">
    <source>
        <dbReference type="ARBA" id="ARBA00022989"/>
    </source>
</evidence>
<keyword evidence="4 11" id="KW-0337">GPI-anchor biosynthesis</keyword>
<keyword evidence="10 11" id="KW-0472">Membrane</keyword>
<dbReference type="EMBL" id="RDQH01000332">
    <property type="protein sequence ID" value="RXH96880.1"/>
    <property type="molecule type" value="Genomic_DNA"/>
</dbReference>